<comment type="similarity">
    <text evidence="5">Belongs to the SAT4 family.</text>
</comment>
<evidence type="ECO:0000259" key="8">
    <source>
        <dbReference type="Pfam" id="PF20684"/>
    </source>
</evidence>
<evidence type="ECO:0000256" key="7">
    <source>
        <dbReference type="SAM" id="Phobius"/>
    </source>
</evidence>
<evidence type="ECO:0000313" key="10">
    <source>
        <dbReference type="Proteomes" id="UP000799424"/>
    </source>
</evidence>
<feature type="region of interest" description="Disordered" evidence="6">
    <location>
        <begin position="297"/>
        <end position="333"/>
    </location>
</feature>
<reference evidence="9" key="1">
    <citation type="journal article" date="2020" name="Stud. Mycol.">
        <title>101 Dothideomycetes genomes: a test case for predicting lifestyles and emergence of pathogens.</title>
        <authorList>
            <person name="Haridas S."/>
            <person name="Albert R."/>
            <person name="Binder M."/>
            <person name="Bloem J."/>
            <person name="Labutti K."/>
            <person name="Salamov A."/>
            <person name="Andreopoulos B."/>
            <person name="Baker S."/>
            <person name="Barry K."/>
            <person name="Bills G."/>
            <person name="Bluhm B."/>
            <person name="Cannon C."/>
            <person name="Castanera R."/>
            <person name="Culley D."/>
            <person name="Daum C."/>
            <person name="Ezra D."/>
            <person name="Gonzalez J."/>
            <person name="Henrissat B."/>
            <person name="Kuo A."/>
            <person name="Liang C."/>
            <person name="Lipzen A."/>
            <person name="Lutzoni F."/>
            <person name="Magnuson J."/>
            <person name="Mondo S."/>
            <person name="Nolan M."/>
            <person name="Ohm R."/>
            <person name="Pangilinan J."/>
            <person name="Park H.-J."/>
            <person name="Ramirez L."/>
            <person name="Alfaro M."/>
            <person name="Sun H."/>
            <person name="Tritt A."/>
            <person name="Yoshinaga Y."/>
            <person name="Zwiers L.-H."/>
            <person name="Turgeon B."/>
            <person name="Goodwin S."/>
            <person name="Spatafora J."/>
            <person name="Crous P."/>
            <person name="Grigoriev I."/>
        </authorList>
    </citation>
    <scope>NUCLEOTIDE SEQUENCE</scope>
    <source>
        <strain evidence="9">CBS 113818</strain>
    </source>
</reference>
<name>A0A6A6ZSB3_9PLEO</name>
<dbReference type="PANTHER" id="PTHR33048">
    <property type="entry name" value="PTH11-LIKE INTEGRAL MEMBRANE PROTEIN (AFU_ORTHOLOGUE AFUA_5G11245)"/>
    <property type="match status" value="1"/>
</dbReference>
<feature type="transmembrane region" description="Helical" evidence="7">
    <location>
        <begin position="42"/>
        <end position="62"/>
    </location>
</feature>
<keyword evidence="2 7" id="KW-0812">Transmembrane</keyword>
<dbReference type="PANTHER" id="PTHR33048:SF47">
    <property type="entry name" value="INTEGRAL MEMBRANE PROTEIN-RELATED"/>
    <property type="match status" value="1"/>
</dbReference>
<sequence length="333" mass="36926">MGSDYKPTFLAVGIIFPILAGIVVALRFKARRLVKQPLQTDDWLALVALIFAYGFTAIVLTGSRMGNLGGHMEFDEMGIPQIGPWYKYFAITNYAMIIVWNACVGITKLSIAFLYKRIFGTRGFNMISWATIGLLVAWTIAFVLVGIFPCSPISDGWTTEVTTNCINAPATYTAGVASNIGLDIIILVIPIHQVWKLHMPLRRKIGVAMIFALGSFVIITGIIRLVLLINAFGALENPMWRDITYEYSPPMLWTIVELNLGVMCACLPLMRPVWRASMQSPWATKLLSSFSSLRYSSKQSKGSSYQSFDKHDEMEMGIVNSGKTSPTASGRTR</sequence>
<evidence type="ECO:0000256" key="5">
    <source>
        <dbReference type="ARBA" id="ARBA00038359"/>
    </source>
</evidence>
<organism evidence="9 10">
    <name type="scientific">Ophiobolus disseminans</name>
    <dbReference type="NCBI Taxonomy" id="1469910"/>
    <lineage>
        <taxon>Eukaryota</taxon>
        <taxon>Fungi</taxon>
        <taxon>Dikarya</taxon>
        <taxon>Ascomycota</taxon>
        <taxon>Pezizomycotina</taxon>
        <taxon>Dothideomycetes</taxon>
        <taxon>Pleosporomycetidae</taxon>
        <taxon>Pleosporales</taxon>
        <taxon>Pleosporineae</taxon>
        <taxon>Phaeosphaeriaceae</taxon>
        <taxon>Ophiobolus</taxon>
    </lineage>
</organism>
<feature type="transmembrane region" description="Helical" evidence="7">
    <location>
        <begin position="176"/>
        <end position="195"/>
    </location>
</feature>
<keyword evidence="10" id="KW-1185">Reference proteome</keyword>
<evidence type="ECO:0000256" key="1">
    <source>
        <dbReference type="ARBA" id="ARBA00004141"/>
    </source>
</evidence>
<dbReference type="InterPro" id="IPR052337">
    <property type="entry name" value="SAT4-like"/>
</dbReference>
<evidence type="ECO:0000313" key="9">
    <source>
        <dbReference type="EMBL" id="KAF2823678.1"/>
    </source>
</evidence>
<feature type="transmembrane region" description="Helical" evidence="7">
    <location>
        <begin position="127"/>
        <end position="148"/>
    </location>
</feature>
<dbReference type="Pfam" id="PF20684">
    <property type="entry name" value="Fung_rhodopsin"/>
    <property type="match status" value="1"/>
</dbReference>
<feature type="compositionally biased region" description="Polar residues" evidence="6">
    <location>
        <begin position="321"/>
        <end position="333"/>
    </location>
</feature>
<proteinExistence type="inferred from homology"/>
<dbReference type="Proteomes" id="UP000799424">
    <property type="component" value="Unassembled WGS sequence"/>
</dbReference>
<feature type="domain" description="Rhodopsin" evidence="8">
    <location>
        <begin position="26"/>
        <end position="275"/>
    </location>
</feature>
<keyword evidence="3 7" id="KW-1133">Transmembrane helix</keyword>
<protein>
    <recommendedName>
        <fullName evidence="8">Rhodopsin domain-containing protein</fullName>
    </recommendedName>
</protein>
<feature type="compositionally biased region" description="Low complexity" evidence="6">
    <location>
        <begin position="297"/>
        <end position="307"/>
    </location>
</feature>
<evidence type="ECO:0000256" key="3">
    <source>
        <dbReference type="ARBA" id="ARBA00022989"/>
    </source>
</evidence>
<dbReference type="AlphaFoldDB" id="A0A6A6ZSB3"/>
<feature type="transmembrane region" description="Helical" evidence="7">
    <location>
        <begin position="94"/>
        <end position="115"/>
    </location>
</feature>
<feature type="transmembrane region" description="Helical" evidence="7">
    <location>
        <begin position="12"/>
        <end position="30"/>
    </location>
</feature>
<gene>
    <name evidence="9" type="ORF">CC86DRAFT_327513</name>
</gene>
<keyword evidence="4 7" id="KW-0472">Membrane</keyword>
<evidence type="ECO:0000256" key="2">
    <source>
        <dbReference type="ARBA" id="ARBA00022692"/>
    </source>
</evidence>
<dbReference type="OrthoDB" id="5391602at2759"/>
<evidence type="ECO:0000256" key="4">
    <source>
        <dbReference type="ARBA" id="ARBA00023136"/>
    </source>
</evidence>
<dbReference type="EMBL" id="MU006231">
    <property type="protein sequence ID" value="KAF2823678.1"/>
    <property type="molecule type" value="Genomic_DNA"/>
</dbReference>
<comment type="subcellular location">
    <subcellularLocation>
        <location evidence="1">Membrane</location>
        <topology evidence="1">Multi-pass membrane protein</topology>
    </subcellularLocation>
</comment>
<feature type="transmembrane region" description="Helical" evidence="7">
    <location>
        <begin position="207"/>
        <end position="231"/>
    </location>
</feature>
<accession>A0A6A6ZSB3</accession>
<dbReference type="InterPro" id="IPR049326">
    <property type="entry name" value="Rhodopsin_dom_fungi"/>
</dbReference>
<feature type="transmembrane region" description="Helical" evidence="7">
    <location>
        <begin position="251"/>
        <end position="270"/>
    </location>
</feature>
<dbReference type="GO" id="GO:0016020">
    <property type="term" value="C:membrane"/>
    <property type="evidence" value="ECO:0007669"/>
    <property type="project" value="UniProtKB-SubCell"/>
</dbReference>
<evidence type="ECO:0000256" key="6">
    <source>
        <dbReference type="SAM" id="MobiDB-lite"/>
    </source>
</evidence>